<dbReference type="RefSeq" id="WP_254086025.1">
    <property type="nucleotide sequence ID" value="NZ_JAHESE010000022.1"/>
</dbReference>
<reference evidence="3 4" key="1">
    <citation type="submission" date="2021-05" db="EMBL/GenBank/DDBJ databases">
        <title>A Polyphasic approach of four new species of the genus Ohtaekwangia: Ohtaekwangia histidinii sp. nov., Ohtaekwangia cretensis sp. nov., Ohtaekwangia indiensis sp. nov., Ohtaekwangia reichenbachii sp. nov. from diverse environment.</title>
        <authorList>
            <person name="Octaviana S."/>
        </authorList>
    </citation>
    <scope>NUCLEOTIDE SEQUENCE [LARGE SCALE GENOMIC DNA]</scope>
    <source>
        <strain evidence="3 4">PWU5</strain>
    </source>
</reference>
<evidence type="ECO:0000313" key="4">
    <source>
        <dbReference type="Proteomes" id="UP001319080"/>
    </source>
</evidence>
<evidence type="ECO:0000256" key="1">
    <source>
        <dbReference type="SAM" id="SignalP"/>
    </source>
</evidence>
<dbReference type="Gene3D" id="3.40.30.10">
    <property type="entry name" value="Glutaredoxin"/>
    <property type="match status" value="1"/>
</dbReference>
<evidence type="ECO:0000259" key="2">
    <source>
        <dbReference type="PROSITE" id="PS51352"/>
    </source>
</evidence>
<dbReference type="PROSITE" id="PS51352">
    <property type="entry name" value="THIOREDOXIN_2"/>
    <property type="match status" value="1"/>
</dbReference>
<sequence>MIFVKKHFTLQNRYVYRNEYMPLTRFRLPFVLTLCFALSSLAVWAQQENADEAFQQAAEHHRPVLLVFAGSDWCAPCIHFEKKILAEHSFQEFAGANLVLLKADFPQRTRQPDSLRKQNEALAEKYNPTGIFPYILVLRDNGNVVKILNYHNESPAQFIDEIKPLLLP</sequence>
<dbReference type="InterPro" id="IPR013766">
    <property type="entry name" value="Thioredoxin_domain"/>
</dbReference>
<evidence type="ECO:0000313" key="3">
    <source>
        <dbReference type="EMBL" id="MBT1710453.1"/>
    </source>
</evidence>
<keyword evidence="1" id="KW-0732">Signal</keyword>
<name>A0AAP2DZU2_9BACT</name>
<comment type="caution">
    <text evidence="3">The sequence shown here is derived from an EMBL/GenBank/DDBJ whole genome shotgun (WGS) entry which is preliminary data.</text>
</comment>
<dbReference type="AlphaFoldDB" id="A0AAP2DZU2"/>
<feature type="domain" description="Thioredoxin" evidence="2">
    <location>
        <begin position="36"/>
        <end position="167"/>
    </location>
</feature>
<dbReference type="SUPFAM" id="SSF52833">
    <property type="entry name" value="Thioredoxin-like"/>
    <property type="match status" value="1"/>
</dbReference>
<dbReference type="EMBL" id="JAHESE010000022">
    <property type="protein sequence ID" value="MBT1710453.1"/>
    <property type="molecule type" value="Genomic_DNA"/>
</dbReference>
<feature type="chain" id="PRO_5042812425" evidence="1">
    <location>
        <begin position="46"/>
        <end position="168"/>
    </location>
</feature>
<dbReference type="Pfam" id="PF13899">
    <property type="entry name" value="Thioredoxin_7"/>
    <property type="match status" value="1"/>
</dbReference>
<dbReference type="Proteomes" id="UP001319080">
    <property type="component" value="Unassembled WGS sequence"/>
</dbReference>
<protein>
    <submittedName>
        <fullName evidence="3">Thioredoxin family protein</fullName>
    </submittedName>
</protein>
<gene>
    <name evidence="3" type="ORF">KK062_19570</name>
</gene>
<keyword evidence="4" id="KW-1185">Reference proteome</keyword>
<feature type="signal peptide" evidence="1">
    <location>
        <begin position="1"/>
        <end position="45"/>
    </location>
</feature>
<proteinExistence type="predicted"/>
<organism evidence="3 4">
    <name type="scientific">Dawidia cretensis</name>
    <dbReference type="NCBI Taxonomy" id="2782350"/>
    <lineage>
        <taxon>Bacteria</taxon>
        <taxon>Pseudomonadati</taxon>
        <taxon>Bacteroidota</taxon>
        <taxon>Cytophagia</taxon>
        <taxon>Cytophagales</taxon>
        <taxon>Chryseotaleaceae</taxon>
        <taxon>Dawidia</taxon>
    </lineage>
</organism>
<dbReference type="InterPro" id="IPR036249">
    <property type="entry name" value="Thioredoxin-like_sf"/>
</dbReference>
<accession>A0AAP2DZU2</accession>